<evidence type="ECO:0000256" key="1">
    <source>
        <dbReference type="SAM" id="MobiDB-lite"/>
    </source>
</evidence>
<reference evidence="2 3" key="1">
    <citation type="submission" date="2023-11" db="EMBL/GenBank/DDBJ databases">
        <title>Draft genome of Azohydromonas lata strain H1 (DSM1123), a polyhydroxyalkanoate producer.</title>
        <authorList>
            <person name="Traversa D."/>
            <person name="D'Addabbo P."/>
            <person name="Pazzani C."/>
            <person name="Manzari C."/>
            <person name="Chiara M."/>
            <person name="Scrascia M."/>
        </authorList>
    </citation>
    <scope>NUCLEOTIDE SEQUENCE [LARGE SCALE GENOMIC DNA]</scope>
    <source>
        <strain evidence="2 3">H1</strain>
    </source>
</reference>
<proteinExistence type="predicted"/>
<feature type="region of interest" description="Disordered" evidence="1">
    <location>
        <begin position="1"/>
        <end position="39"/>
    </location>
</feature>
<dbReference type="EMBL" id="JAXOJX010000063">
    <property type="protein sequence ID" value="MDZ5460260.1"/>
    <property type="molecule type" value="Genomic_DNA"/>
</dbReference>
<dbReference type="Proteomes" id="UP001293718">
    <property type="component" value="Unassembled WGS sequence"/>
</dbReference>
<feature type="non-terminal residue" evidence="2">
    <location>
        <position position="1"/>
    </location>
</feature>
<name>A0ABU5IMY8_9BURK</name>
<evidence type="ECO:0000313" key="2">
    <source>
        <dbReference type="EMBL" id="MDZ5460260.1"/>
    </source>
</evidence>
<accession>A0ABU5IMY8</accession>
<protein>
    <submittedName>
        <fullName evidence="2">Uncharacterized protein</fullName>
    </submittedName>
</protein>
<sequence>RQAAGAQPHRVPPHREPEGGRGGDAAPAQAGAAPDTLLASLPPTPLAACVSQAKSALERCMREQCAKDAWRSHALCRQPREGVE</sequence>
<comment type="caution">
    <text evidence="2">The sequence shown here is derived from an EMBL/GenBank/DDBJ whole genome shotgun (WGS) entry which is preliminary data.</text>
</comment>
<dbReference type="RefSeq" id="WP_322467775.1">
    <property type="nucleotide sequence ID" value="NZ_JAXOJX010000063.1"/>
</dbReference>
<evidence type="ECO:0000313" key="3">
    <source>
        <dbReference type="Proteomes" id="UP001293718"/>
    </source>
</evidence>
<gene>
    <name evidence="2" type="ORF">SM757_27145</name>
</gene>
<organism evidence="2 3">
    <name type="scientific">Azohydromonas lata</name>
    <dbReference type="NCBI Taxonomy" id="45677"/>
    <lineage>
        <taxon>Bacteria</taxon>
        <taxon>Pseudomonadati</taxon>
        <taxon>Pseudomonadota</taxon>
        <taxon>Betaproteobacteria</taxon>
        <taxon>Burkholderiales</taxon>
        <taxon>Sphaerotilaceae</taxon>
        <taxon>Azohydromonas</taxon>
    </lineage>
</organism>
<feature type="compositionally biased region" description="Low complexity" evidence="1">
    <location>
        <begin position="24"/>
        <end position="39"/>
    </location>
</feature>
<keyword evidence="3" id="KW-1185">Reference proteome</keyword>